<evidence type="ECO:0000256" key="1">
    <source>
        <dbReference type="SAM" id="Phobius"/>
    </source>
</evidence>
<accession>A0AA94HMM2</accession>
<feature type="transmembrane region" description="Helical" evidence="1">
    <location>
        <begin position="116"/>
        <end position="135"/>
    </location>
</feature>
<feature type="transmembrane region" description="Helical" evidence="1">
    <location>
        <begin position="215"/>
        <end position="237"/>
    </location>
</feature>
<comment type="caution">
    <text evidence="2">The sequence shown here is derived from an EMBL/GenBank/DDBJ whole genome shotgun (WGS) entry which is preliminary data.</text>
</comment>
<feature type="transmembrane region" description="Helical" evidence="1">
    <location>
        <begin position="257"/>
        <end position="280"/>
    </location>
</feature>
<evidence type="ECO:0000313" key="2">
    <source>
        <dbReference type="EMBL" id="SFS11046.1"/>
    </source>
</evidence>
<sequence>MITEPRAQNPARPAGDREPLTRRIALPAAAVGAAGIATAGLLGMLLPHIDPFGTGMPGMLGFVGEHASTVETAIGILALLVVGLHRAMPRALAQVAAGLLGLAAAISLPGSAIAGAGYLLALIVVVALPVLLIALSLRHPAVGVPLLALLVGGLAAGELTGAFPVSAFLGVFAGGIAGVWLTLLATASHTLAGLALLALAVPVPGTRVADAVRRARVPVTVVAALCALPYVVARASWLTPWPLLGPGREVLDAQPGTIVTGLLLGTAMLVGGVLTLGLILRWGERFPRWVPGVGGRPVPVPLAVVPALLVAVLFAVGGPGLAGLGSAAQQVGAPAIEAVTMLLVFPFWLWGPLLAVAAWGYALHRRETARPRP</sequence>
<reference evidence="2 3" key="1">
    <citation type="submission" date="2016-10" db="EMBL/GenBank/DDBJ databases">
        <authorList>
            <person name="Varghese N."/>
            <person name="Submissions S."/>
        </authorList>
    </citation>
    <scope>NUCLEOTIDE SEQUENCE [LARGE SCALE GENOMIC DNA]</scope>
    <source>
        <strain evidence="2 3">IAM 15147</strain>
    </source>
</reference>
<name>A0AA94HMM2_9MICO</name>
<feature type="transmembrane region" description="Helical" evidence="1">
    <location>
        <begin position="179"/>
        <end position="203"/>
    </location>
</feature>
<keyword evidence="3" id="KW-1185">Reference proteome</keyword>
<dbReference type="Proteomes" id="UP000198506">
    <property type="component" value="Unassembled WGS sequence"/>
</dbReference>
<evidence type="ECO:0000313" key="3">
    <source>
        <dbReference type="Proteomes" id="UP000198506"/>
    </source>
</evidence>
<feature type="transmembrane region" description="Helical" evidence="1">
    <location>
        <begin position="24"/>
        <end position="46"/>
    </location>
</feature>
<feature type="transmembrane region" description="Helical" evidence="1">
    <location>
        <begin position="91"/>
        <end position="110"/>
    </location>
</feature>
<keyword evidence="1" id="KW-0812">Transmembrane</keyword>
<dbReference type="RefSeq" id="WP_092917356.1">
    <property type="nucleotide sequence ID" value="NZ_FOZN01000002.1"/>
</dbReference>
<organism evidence="2 3">
    <name type="scientific">Agrococcus baldri</name>
    <dbReference type="NCBI Taxonomy" id="153730"/>
    <lineage>
        <taxon>Bacteria</taxon>
        <taxon>Bacillati</taxon>
        <taxon>Actinomycetota</taxon>
        <taxon>Actinomycetes</taxon>
        <taxon>Micrococcales</taxon>
        <taxon>Microbacteriaceae</taxon>
        <taxon>Agrococcus</taxon>
    </lineage>
</organism>
<proteinExistence type="predicted"/>
<feature type="transmembrane region" description="Helical" evidence="1">
    <location>
        <begin position="342"/>
        <end position="363"/>
    </location>
</feature>
<dbReference type="EMBL" id="FOZN01000002">
    <property type="protein sequence ID" value="SFS11046.1"/>
    <property type="molecule type" value="Genomic_DNA"/>
</dbReference>
<keyword evidence="1" id="KW-1133">Transmembrane helix</keyword>
<feature type="transmembrane region" description="Helical" evidence="1">
    <location>
        <begin position="300"/>
        <end position="322"/>
    </location>
</feature>
<gene>
    <name evidence="2" type="ORF">SAMN04487783_1505</name>
</gene>
<feature type="transmembrane region" description="Helical" evidence="1">
    <location>
        <begin position="147"/>
        <end position="173"/>
    </location>
</feature>
<dbReference type="AlphaFoldDB" id="A0AA94HMM2"/>
<keyword evidence="1" id="KW-0472">Membrane</keyword>
<protein>
    <submittedName>
        <fullName evidence="2">Uncharacterized protein</fullName>
    </submittedName>
</protein>
<feature type="transmembrane region" description="Helical" evidence="1">
    <location>
        <begin position="66"/>
        <end position="84"/>
    </location>
</feature>